<comment type="caution">
    <text evidence="1">The sequence shown here is derived from an EMBL/GenBank/DDBJ whole genome shotgun (WGS) entry which is preliminary data.</text>
</comment>
<dbReference type="AlphaFoldDB" id="A0A9D7SDH8"/>
<sequence>MNFKILSDALISSSFRHLGILTFQEAAQYICNLPYKRNVFKDNVLCVFEDGGGTCSTKHALLKTLAIENNVNELQLIVGIFRMNPFNTPQISSCLENYHLSYIPEAHCYLKYNHKILDFTGVSFLEKKFIVDLLDEFEIAPHQISDYKIARHQNFLSNWLNEHREISYSMEEIWKIREECIKILSKV</sequence>
<organism evidence="1 2">
    <name type="scientific">Candidatus Defluviibacterium haderslevense</name>
    <dbReference type="NCBI Taxonomy" id="2981993"/>
    <lineage>
        <taxon>Bacteria</taxon>
        <taxon>Pseudomonadati</taxon>
        <taxon>Bacteroidota</taxon>
        <taxon>Saprospiria</taxon>
        <taxon>Saprospirales</taxon>
        <taxon>Saprospiraceae</taxon>
        <taxon>Candidatus Defluviibacterium</taxon>
    </lineage>
</organism>
<evidence type="ECO:0000313" key="1">
    <source>
        <dbReference type="EMBL" id="MBK9719783.1"/>
    </source>
</evidence>
<protein>
    <submittedName>
        <fullName evidence="1">Uncharacterized protein</fullName>
    </submittedName>
</protein>
<gene>
    <name evidence="1" type="ORF">IPO85_20160</name>
</gene>
<dbReference type="EMBL" id="JADKFW010000021">
    <property type="protein sequence ID" value="MBK9719783.1"/>
    <property type="molecule type" value="Genomic_DNA"/>
</dbReference>
<dbReference type="Proteomes" id="UP000808349">
    <property type="component" value="Unassembled WGS sequence"/>
</dbReference>
<evidence type="ECO:0000313" key="2">
    <source>
        <dbReference type="Proteomes" id="UP000808349"/>
    </source>
</evidence>
<name>A0A9D7SDH8_9BACT</name>
<accession>A0A9D7SDH8</accession>
<proteinExistence type="predicted"/>
<reference evidence="1 2" key="1">
    <citation type="submission" date="2020-10" db="EMBL/GenBank/DDBJ databases">
        <title>Connecting structure to function with the recovery of over 1000 high-quality activated sludge metagenome-assembled genomes encoding full-length rRNA genes using long-read sequencing.</title>
        <authorList>
            <person name="Singleton C.M."/>
            <person name="Petriglieri F."/>
            <person name="Kristensen J.M."/>
            <person name="Kirkegaard R.H."/>
            <person name="Michaelsen T.Y."/>
            <person name="Andersen M.H."/>
            <person name="Karst S.M."/>
            <person name="Dueholm M.S."/>
            <person name="Nielsen P.H."/>
            <person name="Albertsen M."/>
        </authorList>
    </citation>
    <scope>NUCLEOTIDE SEQUENCE [LARGE SCALE GENOMIC DNA]</scope>
    <source>
        <strain evidence="1">Ribe_18-Q3-R11-54_BAT3C.373</strain>
    </source>
</reference>